<sequence>MRDRLDGLCCAEDFADRYPRDGRPGLSPARSATIGVLRFLLGLSDRQTAETVRCRTGFAYLLAMEFDALCVEHAR</sequence>
<protein>
    <submittedName>
        <fullName evidence="2">Transposase</fullName>
    </submittedName>
</protein>
<dbReference type="Proteomes" id="UP001601197">
    <property type="component" value="Unassembled WGS sequence"/>
</dbReference>
<evidence type="ECO:0000313" key="3">
    <source>
        <dbReference type="Proteomes" id="UP001601197"/>
    </source>
</evidence>
<organism evidence="2 3">
    <name type="scientific">Streptomyces kebangsaanensis</name>
    <dbReference type="NCBI Taxonomy" id="864058"/>
    <lineage>
        <taxon>Bacteria</taxon>
        <taxon>Bacillati</taxon>
        <taxon>Actinomycetota</taxon>
        <taxon>Actinomycetes</taxon>
        <taxon>Kitasatosporales</taxon>
        <taxon>Streptomycetaceae</taxon>
        <taxon>Streptomyces</taxon>
    </lineage>
</organism>
<evidence type="ECO:0000313" key="2">
    <source>
        <dbReference type="EMBL" id="MFE9168928.1"/>
    </source>
</evidence>
<dbReference type="EMBL" id="JBIAFJ010000002">
    <property type="protein sequence ID" value="MFE9168928.1"/>
    <property type="molecule type" value="Genomic_DNA"/>
</dbReference>
<name>A0ABW6KR44_9ACTN</name>
<keyword evidence="3" id="KW-1185">Reference proteome</keyword>
<gene>
    <name evidence="2" type="ORF">ACFYNZ_05270</name>
</gene>
<evidence type="ECO:0000259" key="1">
    <source>
        <dbReference type="Pfam" id="PF05598"/>
    </source>
</evidence>
<dbReference type="Pfam" id="PF05598">
    <property type="entry name" value="DUF772"/>
    <property type="match status" value="1"/>
</dbReference>
<comment type="caution">
    <text evidence="2">The sequence shown here is derived from an EMBL/GenBank/DDBJ whole genome shotgun (WGS) entry which is preliminary data.</text>
</comment>
<reference evidence="2 3" key="1">
    <citation type="submission" date="2024-10" db="EMBL/GenBank/DDBJ databases">
        <title>The Natural Products Discovery Center: Release of the First 8490 Sequenced Strains for Exploring Actinobacteria Biosynthetic Diversity.</title>
        <authorList>
            <person name="Kalkreuter E."/>
            <person name="Kautsar S.A."/>
            <person name="Yang D."/>
            <person name="Bader C.D."/>
            <person name="Teijaro C.N."/>
            <person name="Fluegel L."/>
            <person name="Davis C.M."/>
            <person name="Simpson J.R."/>
            <person name="Lauterbach L."/>
            <person name="Steele A.D."/>
            <person name="Gui C."/>
            <person name="Meng S."/>
            <person name="Li G."/>
            <person name="Viehrig K."/>
            <person name="Ye F."/>
            <person name="Su P."/>
            <person name="Kiefer A.F."/>
            <person name="Nichols A."/>
            <person name="Cepeda A.J."/>
            <person name="Yan W."/>
            <person name="Fan B."/>
            <person name="Jiang Y."/>
            <person name="Adhikari A."/>
            <person name="Zheng C.-J."/>
            <person name="Schuster L."/>
            <person name="Cowan T.M."/>
            <person name="Smanski M.J."/>
            <person name="Chevrette M.G."/>
            <person name="De Carvalho L.P.S."/>
            <person name="Shen B."/>
        </authorList>
    </citation>
    <scope>NUCLEOTIDE SEQUENCE [LARGE SCALE GENOMIC DNA]</scope>
    <source>
        <strain evidence="2 3">NPDC007147</strain>
    </source>
</reference>
<dbReference type="InterPro" id="IPR008490">
    <property type="entry name" value="Transposase_InsH_N"/>
</dbReference>
<accession>A0ABW6KR44</accession>
<dbReference type="RefSeq" id="WP_388343475.1">
    <property type="nucleotide sequence ID" value="NZ_JBIAFJ010000002.1"/>
</dbReference>
<feature type="domain" description="Transposase InsH N-terminal" evidence="1">
    <location>
        <begin position="11"/>
        <end position="69"/>
    </location>
</feature>
<proteinExistence type="predicted"/>